<evidence type="ECO:0000313" key="1">
    <source>
        <dbReference type="EMBL" id="ADG29635.1"/>
    </source>
</evidence>
<gene>
    <name evidence="1" type="ordered locus">Tint_0223</name>
</gene>
<dbReference type="STRING" id="75379.Tint_0223"/>
<dbReference type="HOGENOM" id="CLU_126613_0_0_4"/>
<dbReference type="eggNOG" id="ENOG50330EW">
    <property type="taxonomic scope" value="Bacteria"/>
</dbReference>
<protein>
    <recommendedName>
        <fullName evidence="2">DUF2844 domain-containing protein</fullName>
    </recommendedName>
</protein>
<sequence length="183" mass="18973">MACHKSLDCDFYPFTFHVMVSSRPRLLFSLMGLALALSSVSALAGLGRPLSDAAQDGKPVGQVQRVAAQAASGAAATSKASAVQSQTVQTPQGVTVTEYANAAGAVFAITWKGPFKPNLQQLLGSYFAPYVHAAQAQTQQLNVSQVAGSDIVVHSAGRMRGFLGVAWAPSLVPAGFDPASLQP</sequence>
<proteinExistence type="predicted"/>
<name>D5X3Q9_THIK1</name>
<dbReference type="BioCyc" id="TINT75379:TINT_RS01130-MONOMER"/>
<dbReference type="EMBL" id="CP002021">
    <property type="protein sequence ID" value="ADG29635.1"/>
    <property type="molecule type" value="Genomic_DNA"/>
</dbReference>
<dbReference type="Pfam" id="PF11005">
    <property type="entry name" value="DUF2844"/>
    <property type="match status" value="1"/>
</dbReference>
<organism evidence="1">
    <name type="scientific">Thiomonas intermedia (strain K12)</name>
    <name type="common">Thiobacillus intermedius</name>
    <dbReference type="NCBI Taxonomy" id="75379"/>
    <lineage>
        <taxon>Bacteria</taxon>
        <taxon>Pseudomonadati</taxon>
        <taxon>Pseudomonadota</taxon>
        <taxon>Betaproteobacteria</taxon>
        <taxon>Burkholderiales</taxon>
        <taxon>Thiomonas</taxon>
    </lineage>
</organism>
<dbReference type="InterPro" id="IPR021267">
    <property type="entry name" value="DUF2844"/>
</dbReference>
<evidence type="ECO:0008006" key="2">
    <source>
        <dbReference type="Google" id="ProtNLM"/>
    </source>
</evidence>
<accession>D5X3Q9</accession>
<dbReference type="AlphaFoldDB" id="D5X3Q9"/>
<dbReference type="KEGG" id="tin:Tint_0223"/>
<reference evidence="1" key="1">
    <citation type="submission" date="2010-04" db="EMBL/GenBank/DDBJ databases">
        <title>Complete sequence of Thiomonas intermedia K12.</title>
        <authorList>
            <consortium name="US DOE Joint Genome Institute"/>
            <person name="Lucas S."/>
            <person name="Copeland A."/>
            <person name="Lapidus A."/>
            <person name="Cheng J.-F."/>
            <person name="Bruce D."/>
            <person name="Goodwin L."/>
            <person name="Pitluck S."/>
            <person name="Davenport K."/>
            <person name="Detter J.C."/>
            <person name="Han C."/>
            <person name="Tapia R."/>
            <person name="Land M."/>
            <person name="Hauser L."/>
            <person name="Kyrpides N."/>
            <person name="Ovchinnikova G."/>
            <person name="Kerfeld C.A."/>
            <person name="Cannon G.C."/>
            <person name="Heinhorst S."/>
            <person name="Woyke T."/>
        </authorList>
    </citation>
    <scope>NUCLEOTIDE SEQUENCE [LARGE SCALE GENOMIC DNA]</scope>
    <source>
        <strain evidence="1">K12</strain>
    </source>
</reference>